<accession>A0A1P8WKP2</accession>
<organism evidence="1 2">
    <name type="scientific">Fuerstiella marisgermanici</name>
    <dbReference type="NCBI Taxonomy" id="1891926"/>
    <lineage>
        <taxon>Bacteria</taxon>
        <taxon>Pseudomonadati</taxon>
        <taxon>Planctomycetota</taxon>
        <taxon>Planctomycetia</taxon>
        <taxon>Planctomycetales</taxon>
        <taxon>Planctomycetaceae</taxon>
        <taxon>Fuerstiella</taxon>
    </lineage>
</organism>
<dbReference type="RefSeq" id="WP_145944292.1">
    <property type="nucleotide sequence ID" value="NZ_CP017641.1"/>
</dbReference>
<name>A0A1P8WKP2_9PLAN</name>
<sequence length="82" mass="9025">MQTSVVVWPMRSSEYLQECWRAIISNRVEKRVAVGPIGRAGAGISAASGLIPYHGWDFQSRSFRNAAATDLPQVVIPHPPHV</sequence>
<gene>
    <name evidence="1" type="ORF">Fuma_04261</name>
</gene>
<dbReference type="EMBL" id="CP017641">
    <property type="protein sequence ID" value="APZ94628.1"/>
    <property type="molecule type" value="Genomic_DNA"/>
</dbReference>
<protein>
    <submittedName>
        <fullName evidence="1">Uncharacterized protein</fullName>
    </submittedName>
</protein>
<proteinExistence type="predicted"/>
<dbReference type="Proteomes" id="UP000187735">
    <property type="component" value="Chromosome"/>
</dbReference>
<dbReference type="AlphaFoldDB" id="A0A1P8WKP2"/>
<keyword evidence="2" id="KW-1185">Reference proteome</keyword>
<reference evidence="1 2" key="1">
    <citation type="journal article" date="2016" name="Front. Microbiol.">
        <title>Fuerstia marisgermanicae gen. nov., sp. nov., an Unusual Member of the Phylum Planctomycetes from the German Wadden Sea.</title>
        <authorList>
            <person name="Kohn T."/>
            <person name="Heuer A."/>
            <person name="Jogler M."/>
            <person name="Vollmers J."/>
            <person name="Boedeker C."/>
            <person name="Bunk B."/>
            <person name="Rast P."/>
            <person name="Borchert D."/>
            <person name="Glockner I."/>
            <person name="Freese H.M."/>
            <person name="Klenk H.P."/>
            <person name="Overmann J."/>
            <person name="Kaster A.K."/>
            <person name="Rohde M."/>
            <person name="Wiegand S."/>
            <person name="Jogler C."/>
        </authorList>
    </citation>
    <scope>NUCLEOTIDE SEQUENCE [LARGE SCALE GENOMIC DNA]</scope>
    <source>
        <strain evidence="1 2">NH11</strain>
    </source>
</reference>
<dbReference type="STRING" id="1891926.Fuma_04261"/>
<dbReference type="KEGG" id="fmr:Fuma_04261"/>
<evidence type="ECO:0000313" key="1">
    <source>
        <dbReference type="EMBL" id="APZ94628.1"/>
    </source>
</evidence>
<evidence type="ECO:0000313" key="2">
    <source>
        <dbReference type="Proteomes" id="UP000187735"/>
    </source>
</evidence>